<dbReference type="SUPFAM" id="SSF54637">
    <property type="entry name" value="Thioesterase/thiol ester dehydrase-isomerase"/>
    <property type="match status" value="1"/>
</dbReference>
<sequence length="229" mass="24357">MTVLIERRYRGPDNSGNGGYSAGAVAAALGPAEVTLRLPPPLDRPLPAATDSDGVTVSVDGAEVATGRPAVFELAVPEPVGFDEATDASHRCPWLTDHPYPQCFVCGTDRPDGLRIFPGPVEARRVAAAPWVPDASVADDGVVRPAVVWASVDCPSLFGYGCFERWDALMLLGRFAAQVYRLPRVGEPCVVMGWALARDGRKHDTAAALHSAEGELLAASRALWITLKN</sequence>
<name>A0A2N9JMY0_9ACTN</name>
<reference evidence="1 2" key="1">
    <citation type="submission" date="2018-02" db="EMBL/GenBank/DDBJ databases">
        <authorList>
            <person name="Cohen D.B."/>
            <person name="Kent A.D."/>
        </authorList>
    </citation>
    <scope>NUCLEOTIDE SEQUENCE [LARGE SCALE GENOMIC DNA]</scope>
    <source>
        <strain evidence="1">1</strain>
    </source>
</reference>
<keyword evidence="2" id="KW-1185">Reference proteome</keyword>
<dbReference type="AlphaFoldDB" id="A0A2N9JMY0"/>
<evidence type="ECO:0000313" key="1">
    <source>
        <dbReference type="EMBL" id="SPD88952.1"/>
    </source>
</evidence>
<dbReference type="KEGG" id="mgg:MPLG2_3922"/>
<dbReference type="EMBL" id="LT985188">
    <property type="protein sequence ID" value="SPD88952.1"/>
    <property type="molecule type" value="Genomic_DNA"/>
</dbReference>
<proteinExistence type="predicted"/>
<dbReference type="Gene3D" id="3.10.129.10">
    <property type="entry name" value="Hotdog Thioesterase"/>
    <property type="match status" value="1"/>
</dbReference>
<accession>A0A2N9JMY0</accession>
<evidence type="ECO:0000313" key="2">
    <source>
        <dbReference type="Proteomes" id="UP000238164"/>
    </source>
</evidence>
<dbReference type="Proteomes" id="UP000238164">
    <property type="component" value="Chromosome 1"/>
</dbReference>
<protein>
    <submittedName>
        <fullName evidence="1">Uncharacterized protein</fullName>
    </submittedName>
</protein>
<dbReference type="RefSeq" id="WP_197710016.1">
    <property type="nucleotide sequence ID" value="NZ_BAAAGO010000016.1"/>
</dbReference>
<gene>
    <name evidence="1" type="ORF">MPLG2_3922</name>
</gene>
<dbReference type="InterPro" id="IPR029069">
    <property type="entry name" value="HotDog_dom_sf"/>
</dbReference>
<organism evidence="1 2">
    <name type="scientific">Micropruina glycogenica</name>
    <dbReference type="NCBI Taxonomy" id="75385"/>
    <lineage>
        <taxon>Bacteria</taxon>
        <taxon>Bacillati</taxon>
        <taxon>Actinomycetota</taxon>
        <taxon>Actinomycetes</taxon>
        <taxon>Propionibacteriales</taxon>
        <taxon>Nocardioidaceae</taxon>
        <taxon>Micropruina</taxon>
    </lineage>
</organism>